<dbReference type="EMBL" id="CP036275">
    <property type="protein sequence ID" value="QDU38238.1"/>
    <property type="molecule type" value="Genomic_DNA"/>
</dbReference>
<sequence>MQLLYRIAADLVVTLHALYVLVVVFGFIAIVAGIFAGWRWIRNPWFRYVHLAMILLVVAEVWCGITCPLTVWERQLRALGGETTYHGAFLANLVHEWLFYEAPEWVFNTIYTTFGLLVLLTFILAPPRSIRSRKKAPED</sequence>
<dbReference type="Pfam" id="PF10861">
    <property type="entry name" value="DUF2784"/>
    <property type="match status" value="1"/>
</dbReference>
<reference evidence="2 3" key="1">
    <citation type="submission" date="2019-02" db="EMBL/GenBank/DDBJ databases">
        <title>Deep-cultivation of Planctomycetes and their phenomic and genomic characterization uncovers novel biology.</title>
        <authorList>
            <person name="Wiegand S."/>
            <person name="Jogler M."/>
            <person name="Boedeker C."/>
            <person name="Pinto D."/>
            <person name="Vollmers J."/>
            <person name="Rivas-Marin E."/>
            <person name="Kohn T."/>
            <person name="Peeters S.H."/>
            <person name="Heuer A."/>
            <person name="Rast P."/>
            <person name="Oberbeckmann S."/>
            <person name="Bunk B."/>
            <person name="Jeske O."/>
            <person name="Meyerdierks A."/>
            <person name="Storesund J.E."/>
            <person name="Kallscheuer N."/>
            <person name="Luecker S."/>
            <person name="Lage O.M."/>
            <person name="Pohl T."/>
            <person name="Merkel B.J."/>
            <person name="Hornburger P."/>
            <person name="Mueller R.-W."/>
            <person name="Bruemmer F."/>
            <person name="Labrenz M."/>
            <person name="Spormann A.M."/>
            <person name="Op den Camp H."/>
            <person name="Overmann J."/>
            <person name="Amann R."/>
            <person name="Jetten M.S.M."/>
            <person name="Mascher T."/>
            <person name="Medema M.H."/>
            <person name="Devos D.P."/>
            <person name="Kaster A.-K."/>
            <person name="Ovreas L."/>
            <person name="Rohde M."/>
            <person name="Galperin M.Y."/>
            <person name="Jogler C."/>
        </authorList>
    </citation>
    <scope>NUCLEOTIDE SEQUENCE [LARGE SCALE GENOMIC DNA]</scope>
    <source>
        <strain evidence="2 3">Mal4</strain>
    </source>
</reference>
<keyword evidence="3" id="KW-1185">Reference proteome</keyword>
<protein>
    <recommendedName>
        <fullName evidence="4">DUF2784 domain-containing protein</fullName>
    </recommendedName>
</protein>
<evidence type="ECO:0000256" key="1">
    <source>
        <dbReference type="SAM" id="Phobius"/>
    </source>
</evidence>
<feature type="transmembrane region" description="Helical" evidence="1">
    <location>
        <begin position="48"/>
        <end position="72"/>
    </location>
</feature>
<evidence type="ECO:0000313" key="3">
    <source>
        <dbReference type="Proteomes" id="UP000320496"/>
    </source>
</evidence>
<dbReference type="KEGG" id="mri:Mal4_25630"/>
<dbReference type="RefSeq" id="WP_145369542.1">
    <property type="nucleotide sequence ID" value="NZ_CP036275.1"/>
</dbReference>
<gene>
    <name evidence="2" type="ORF">Mal4_25630</name>
</gene>
<keyword evidence="1" id="KW-1133">Transmembrane helix</keyword>
<keyword evidence="1" id="KW-0472">Membrane</keyword>
<proteinExistence type="predicted"/>
<dbReference type="Proteomes" id="UP000320496">
    <property type="component" value="Chromosome"/>
</dbReference>
<evidence type="ECO:0008006" key="4">
    <source>
        <dbReference type="Google" id="ProtNLM"/>
    </source>
</evidence>
<dbReference type="AlphaFoldDB" id="A0A517Z6X2"/>
<dbReference type="InterPro" id="IPR021218">
    <property type="entry name" value="DUF2784"/>
</dbReference>
<accession>A0A517Z6X2</accession>
<feature type="transmembrane region" description="Helical" evidence="1">
    <location>
        <begin position="105"/>
        <end position="125"/>
    </location>
</feature>
<organism evidence="2 3">
    <name type="scientific">Maioricimonas rarisocia</name>
    <dbReference type="NCBI Taxonomy" id="2528026"/>
    <lineage>
        <taxon>Bacteria</taxon>
        <taxon>Pseudomonadati</taxon>
        <taxon>Planctomycetota</taxon>
        <taxon>Planctomycetia</taxon>
        <taxon>Planctomycetales</taxon>
        <taxon>Planctomycetaceae</taxon>
        <taxon>Maioricimonas</taxon>
    </lineage>
</organism>
<dbReference type="OrthoDB" id="370375at2"/>
<keyword evidence="1" id="KW-0812">Transmembrane</keyword>
<feature type="transmembrane region" description="Helical" evidence="1">
    <location>
        <begin position="12"/>
        <end position="36"/>
    </location>
</feature>
<evidence type="ECO:0000313" key="2">
    <source>
        <dbReference type="EMBL" id="QDU38238.1"/>
    </source>
</evidence>
<name>A0A517Z6X2_9PLAN</name>